<dbReference type="InterPro" id="IPR050082">
    <property type="entry name" value="RNA_methyltr_RlmE"/>
</dbReference>
<dbReference type="PANTHER" id="PTHR10920:SF18">
    <property type="entry name" value="RRNA METHYLTRANSFERASE 2, MITOCHONDRIAL"/>
    <property type="match status" value="1"/>
</dbReference>
<evidence type="ECO:0000256" key="7">
    <source>
        <dbReference type="PIRSR" id="PIRSR005461-1"/>
    </source>
</evidence>
<dbReference type="KEGG" id="nve:5516056"/>
<dbReference type="PANTHER" id="PTHR10920">
    <property type="entry name" value="RIBOSOMAL RNA METHYLTRANSFERASE"/>
    <property type="match status" value="1"/>
</dbReference>
<dbReference type="eggNOG" id="KOG4589">
    <property type="taxonomic scope" value="Eukaryota"/>
</dbReference>
<evidence type="ECO:0000256" key="3">
    <source>
        <dbReference type="ARBA" id="ARBA00022603"/>
    </source>
</evidence>
<keyword evidence="10" id="KW-1185">Reference proteome</keyword>
<keyword evidence="2" id="KW-0698">rRNA processing</keyword>
<evidence type="ECO:0000256" key="2">
    <source>
        <dbReference type="ARBA" id="ARBA00022552"/>
    </source>
</evidence>
<dbReference type="PIRSF" id="PIRSF005461">
    <property type="entry name" value="23S_rRNA_mtase"/>
    <property type="match status" value="1"/>
</dbReference>
<protein>
    <recommendedName>
        <fullName evidence="6">rRNA methyltransferase 2, mitochondrial</fullName>
    </recommendedName>
</protein>
<dbReference type="OMA" id="HRQTDHL"/>
<evidence type="ECO:0000256" key="1">
    <source>
        <dbReference type="ARBA" id="ARBA00009258"/>
    </source>
</evidence>
<dbReference type="SUPFAM" id="SSF53335">
    <property type="entry name" value="S-adenosyl-L-methionine-dependent methyltransferases"/>
    <property type="match status" value="1"/>
</dbReference>
<dbReference type="GO" id="GO:0001510">
    <property type="term" value="P:RNA methylation"/>
    <property type="evidence" value="ECO:0000318"/>
    <property type="project" value="GO_Central"/>
</dbReference>
<evidence type="ECO:0000313" key="9">
    <source>
        <dbReference type="EMBL" id="EDO44102.1"/>
    </source>
</evidence>
<evidence type="ECO:0000256" key="6">
    <source>
        <dbReference type="ARBA" id="ARBA00041184"/>
    </source>
</evidence>
<dbReference type="OrthoDB" id="20105at2759"/>
<keyword evidence="5 7" id="KW-0949">S-adenosyl-L-methionine</keyword>
<dbReference type="AlphaFoldDB" id="A7RWX8"/>
<evidence type="ECO:0000256" key="5">
    <source>
        <dbReference type="ARBA" id="ARBA00022691"/>
    </source>
</evidence>
<organism evidence="9 10">
    <name type="scientific">Nematostella vectensis</name>
    <name type="common">Starlet sea anemone</name>
    <dbReference type="NCBI Taxonomy" id="45351"/>
    <lineage>
        <taxon>Eukaryota</taxon>
        <taxon>Metazoa</taxon>
        <taxon>Cnidaria</taxon>
        <taxon>Anthozoa</taxon>
        <taxon>Hexacorallia</taxon>
        <taxon>Actiniaria</taxon>
        <taxon>Edwardsiidae</taxon>
        <taxon>Nematostella</taxon>
    </lineage>
</organism>
<dbReference type="GO" id="GO:0008650">
    <property type="term" value="F:rRNA (uridine-2'-O-)-methyltransferase activity"/>
    <property type="evidence" value="ECO:0000318"/>
    <property type="project" value="GO_Central"/>
</dbReference>
<sequence length="210" mass="23369">RNDSSTRWLRRHLADPYVKKASEDNYRCRSAYKLIQLDDKYHFLLPGHVVIDCGASPGSWTQVAVERVIPNIGGEQGLVVAIDLLDIKAIPGAVIMGRCDFTHKATQTKILSLLPSFGVNVILSDMAPNSSGNHSLDHEAILDLCDSAFEFGQKTLRPGGVFLCKLWDGRGTVDFMQMLKRSFKLVKKCKPQASRKDSPEIYIYAAGFIK</sequence>
<evidence type="ECO:0000259" key="8">
    <source>
        <dbReference type="Pfam" id="PF01728"/>
    </source>
</evidence>
<evidence type="ECO:0000256" key="4">
    <source>
        <dbReference type="ARBA" id="ARBA00022679"/>
    </source>
</evidence>
<feature type="non-terminal residue" evidence="9">
    <location>
        <position position="210"/>
    </location>
</feature>
<gene>
    <name evidence="9" type="ORF">NEMVEDRAFT_v1g96085</name>
</gene>
<feature type="active site" description="Proton acceptor" evidence="7">
    <location>
        <position position="165"/>
    </location>
</feature>
<dbReference type="InterPro" id="IPR029063">
    <property type="entry name" value="SAM-dependent_MTases_sf"/>
</dbReference>
<name>A7RWX8_NEMVE</name>
<dbReference type="InterPro" id="IPR002877">
    <property type="entry name" value="RNA_MeTrfase_FtsJ_dom"/>
</dbReference>
<accession>A7RWX8</accession>
<proteinExistence type="inferred from homology"/>
<comment type="similarity">
    <text evidence="1">Belongs to the class I-like SAM-binding methyltransferase superfamily. RNA methyltransferase RlmE family.</text>
</comment>
<reference evidence="9 10" key="1">
    <citation type="journal article" date="2007" name="Science">
        <title>Sea anemone genome reveals ancestral eumetazoan gene repertoire and genomic organization.</title>
        <authorList>
            <person name="Putnam N.H."/>
            <person name="Srivastava M."/>
            <person name="Hellsten U."/>
            <person name="Dirks B."/>
            <person name="Chapman J."/>
            <person name="Salamov A."/>
            <person name="Terry A."/>
            <person name="Shapiro H."/>
            <person name="Lindquist E."/>
            <person name="Kapitonov V.V."/>
            <person name="Jurka J."/>
            <person name="Genikhovich G."/>
            <person name="Grigoriev I.V."/>
            <person name="Lucas S.M."/>
            <person name="Steele R.E."/>
            <person name="Finnerty J.R."/>
            <person name="Technau U."/>
            <person name="Martindale M.Q."/>
            <person name="Rokhsar D.S."/>
        </authorList>
    </citation>
    <scope>NUCLEOTIDE SEQUENCE [LARGE SCALE GENOMIC DNA]</scope>
    <source>
        <strain evidence="10">CH2 X CH6</strain>
    </source>
</reference>
<keyword evidence="4" id="KW-0808">Transferase</keyword>
<dbReference type="HOGENOM" id="CLU_009422_4_2_1"/>
<dbReference type="Proteomes" id="UP000001593">
    <property type="component" value="Unassembled WGS sequence"/>
</dbReference>
<dbReference type="Gene3D" id="3.40.50.150">
    <property type="entry name" value="Vaccinia Virus protein VP39"/>
    <property type="match status" value="1"/>
</dbReference>
<dbReference type="HAMAP" id="MF_01547">
    <property type="entry name" value="RNA_methyltr_E"/>
    <property type="match status" value="1"/>
</dbReference>
<dbReference type="STRING" id="45351.A7RWX8"/>
<evidence type="ECO:0000313" key="10">
    <source>
        <dbReference type="Proteomes" id="UP000001593"/>
    </source>
</evidence>
<dbReference type="InterPro" id="IPR015507">
    <property type="entry name" value="rRNA-MeTfrase_E"/>
</dbReference>
<dbReference type="Pfam" id="PF01728">
    <property type="entry name" value="FtsJ"/>
    <property type="match status" value="1"/>
</dbReference>
<feature type="domain" description="Ribosomal RNA methyltransferase FtsJ" evidence="8">
    <location>
        <begin position="26"/>
        <end position="208"/>
    </location>
</feature>
<dbReference type="EMBL" id="DS469548">
    <property type="protein sequence ID" value="EDO44102.1"/>
    <property type="molecule type" value="Genomic_DNA"/>
</dbReference>
<dbReference type="InParanoid" id="A7RWX8"/>
<dbReference type="PhylomeDB" id="A7RWX8"/>
<keyword evidence="3" id="KW-0489">Methyltransferase</keyword>
<dbReference type="GO" id="GO:0005739">
    <property type="term" value="C:mitochondrion"/>
    <property type="evidence" value="ECO:0000318"/>
    <property type="project" value="GO_Central"/>
</dbReference>